<evidence type="ECO:0000256" key="8">
    <source>
        <dbReference type="ARBA" id="ARBA00022737"/>
    </source>
</evidence>
<dbReference type="SMART" id="SM00220">
    <property type="entry name" value="S_TKc"/>
    <property type="match status" value="1"/>
</dbReference>
<feature type="region of interest" description="Disordered" evidence="17">
    <location>
        <begin position="630"/>
        <end position="651"/>
    </location>
</feature>
<evidence type="ECO:0000256" key="18">
    <source>
        <dbReference type="SAM" id="Phobius"/>
    </source>
</evidence>
<protein>
    <submittedName>
        <fullName evidence="22">Uncharacterized protein</fullName>
    </submittedName>
</protein>
<dbReference type="PROSITE" id="PS51473">
    <property type="entry name" value="GNK2"/>
    <property type="match status" value="2"/>
</dbReference>
<dbReference type="PROSITE" id="PS00108">
    <property type="entry name" value="PROTEIN_KINASE_ST"/>
    <property type="match status" value="1"/>
</dbReference>
<dbReference type="InterPro" id="IPR004864">
    <property type="entry name" value="LEA_2"/>
</dbReference>
<evidence type="ECO:0000259" key="21">
    <source>
        <dbReference type="PROSITE" id="PS51473"/>
    </source>
</evidence>
<keyword evidence="5 18" id="KW-0812">Transmembrane</keyword>
<dbReference type="Pfam" id="PF07714">
    <property type="entry name" value="PK_Tyr_Ser-Thr"/>
    <property type="match status" value="1"/>
</dbReference>
<keyword evidence="13 18" id="KW-0472">Membrane</keyword>
<keyword evidence="12 18" id="KW-1133">Transmembrane helix</keyword>
<dbReference type="FunFam" id="1.10.510.10:FF:001697">
    <property type="entry name" value="Uncharacterized protein"/>
    <property type="match status" value="1"/>
</dbReference>
<accession>A0AAD8NV96</accession>
<keyword evidence="9" id="KW-0547">Nucleotide-binding</keyword>
<name>A0AAD8NV96_TARER</name>
<evidence type="ECO:0000256" key="2">
    <source>
        <dbReference type="ARBA" id="ARBA00022475"/>
    </source>
</evidence>
<dbReference type="GO" id="GO:0030246">
    <property type="term" value="F:carbohydrate binding"/>
    <property type="evidence" value="ECO:0007669"/>
    <property type="project" value="UniProtKB-KW"/>
</dbReference>
<evidence type="ECO:0000256" key="7">
    <source>
        <dbReference type="ARBA" id="ARBA00022734"/>
    </source>
</evidence>
<dbReference type="InterPro" id="IPR001245">
    <property type="entry name" value="Ser-Thr/Tyr_kinase_cat_dom"/>
</dbReference>
<keyword evidence="23" id="KW-1185">Reference proteome</keyword>
<dbReference type="SUPFAM" id="SSF56112">
    <property type="entry name" value="Protein kinase-like (PK-like)"/>
    <property type="match status" value="1"/>
</dbReference>
<sequence>MFIFCLFFFSISSNFFHVTTAQSDFWQDMCGGHHYNKTSSYKQELDNAVYHFRETNNGFGFYNSSFKQGKMVALCRGDVKPEDCQRCVDDATRRARQICPNQTEAAGWYEYCFFRYSDTTVPMDDRFKAYEWGTNNTKSLGYRQWTETVKALLDTLRPEAAFGGPYRKYASGNLTLNGSPRIFMIVQCTPDLSAKECDDCLVKATENFIHWRRVPEVRMYLPSCAIRYHQYRFFNSTWFPALTSSRNSRSNNVGVVVGPISAAVVLIVVAAVVMLFRRYQKLKGRAPSLPESQVAFCNDESKHERDEDDTGEISSFNLTTIQVATNNFSLENKLGEGGFGPVYKGVLEDGKEIAVKRLSRNSGQGLTEFKNEVQLIIKLQHKNLVRLLGCCVQGFERLLLYEFMPNNSLDTILFDANKCKELDWAKRANVVIGIAKGLRYLHEDSRLKIIHRDLKTSNVLLDEDMNSKISDFGTARIFGGNQTEAATKAIIGTYGYMAPEYAMDGIFSTKSDIYSFGVMLLEIISGQRNNRFTYMDQTQNLLNTAWRLWNENKGEQLIDVRMEQDYQLDNVLRWINIALLCVQEDPQDRPTMSTIVFMLEDQWSASLPSPSEPPLSYPRLASCSQQTMTTTAHPSTDITDSTTTSTYIPSHKILNPPRPTAMMPTPHHQIHIQTTPNHHQQPHNTKYNTHQVEDSLTTRVTKIICAIFLSIFLIVGLVTFVLWLSLRPHRPQFHIHELSVPSLADPNTFSSAQVTLNMTLRNPNLEIGIYYDTVNLSLYYQDQVIAETPVLFPFYQSPKNTAIIYTTLSGPTLRIDNTRWMQFVTSRRRDAVPLRLDVASSIRFKVSKWDSKRHKMHANCEVGVGLDGMLLGDDKGKKCPVYFS</sequence>
<keyword evidence="7" id="KW-0430">Lectin</keyword>
<evidence type="ECO:0000256" key="19">
    <source>
        <dbReference type="SAM" id="SignalP"/>
    </source>
</evidence>
<dbReference type="Gene3D" id="3.30.430.20">
    <property type="entry name" value="Gnk2 domain, C-X8-C-X2-C motif"/>
    <property type="match status" value="2"/>
</dbReference>
<comment type="subcellular location">
    <subcellularLocation>
        <location evidence="1">Cell membrane</location>
        <topology evidence="1">Single-pass type I membrane protein</topology>
    </subcellularLocation>
</comment>
<evidence type="ECO:0000256" key="5">
    <source>
        <dbReference type="ARBA" id="ARBA00022692"/>
    </source>
</evidence>
<dbReference type="Pfam" id="PF01657">
    <property type="entry name" value="Stress-antifung"/>
    <property type="match status" value="2"/>
</dbReference>
<organism evidence="22 23">
    <name type="scientific">Tagetes erecta</name>
    <name type="common">African marigold</name>
    <dbReference type="NCBI Taxonomy" id="13708"/>
    <lineage>
        <taxon>Eukaryota</taxon>
        <taxon>Viridiplantae</taxon>
        <taxon>Streptophyta</taxon>
        <taxon>Embryophyta</taxon>
        <taxon>Tracheophyta</taxon>
        <taxon>Spermatophyta</taxon>
        <taxon>Magnoliopsida</taxon>
        <taxon>eudicotyledons</taxon>
        <taxon>Gunneridae</taxon>
        <taxon>Pentapetalae</taxon>
        <taxon>asterids</taxon>
        <taxon>campanulids</taxon>
        <taxon>Asterales</taxon>
        <taxon>Asteraceae</taxon>
        <taxon>Asteroideae</taxon>
        <taxon>Heliantheae alliance</taxon>
        <taxon>Tageteae</taxon>
        <taxon>Tagetes</taxon>
    </lineage>
</organism>
<dbReference type="Gene3D" id="3.30.200.20">
    <property type="entry name" value="Phosphorylase Kinase, domain 1"/>
    <property type="match status" value="1"/>
</dbReference>
<keyword evidence="16" id="KW-0325">Glycoprotein</keyword>
<feature type="signal peptide" evidence="19">
    <location>
        <begin position="1"/>
        <end position="21"/>
    </location>
</feature>
<dbReference type="InterPro" id="IPR011009">
    <property type="entry name" value="Kinase-like_dom_sf"/>
</dbReference>
<keyword evidence="2" id="KW-1003">Cell membrane</keyword>
<evidence type="ECO:0000256" key="6">
    <source>
        <dbReference type="ARBA" id="ARBA00022729"/>
    </source>
</evidence>
<feature type="transmembrane region" description="Helical" evidence="18">
    <location>
        <begin position="703"/>
        <end position="726"/>
    </location>
</feature>
<dbReference type="FunFam" id="3.30.200.20:FF:000330">
    <property type="entry name" value="G-type lectin S-receptor-like serine/threonine-protein kinase At4g03230"/>
    <property type="match status" value="1"/>
</dbReference>
<dbReference type="PANTHER" id="PTHR27002:SF804">
    <property type="entry name" value="OS02G0710500 PROTEIN"/>
    <property type="match status" value="1"/>
</dbReference>
<dbReference type="InterPro" id="IPR008271">
    <property type="entry name" value="Ser/Thr_kinase_AS"/>
</dbReference>
<feature type="compositionally biased region" description="Low complexity" evidence="17">
    <location>
        <begin position="634"/>
        <end position="650"/>
    </location>
</feature>
<dbReference type="InterPro" id="IPR002902">
    <property type="entry name" value="GNK2"/>
</dbReference>
<dbReference type="GO" id="GO:0005886">
    <property type="term" value="C:plasma membrane"/>
    <property type="evidence" value="ECO:0007669"/>
    <property type="project" value="UniProtKB-SubCell"/>
</dbReference>
<feature type="transmembrane region" description="Helical" evidence="18">
    <location>
        <begin position="253"/>
        <end position="276"/>
    </location>
</feature>
<dbReference type="GO" id="GO:0004674">
    <property type="term" value="F:protein serine/threonine kinase activity"/>
    <property type="evidence" value="ECO:0007669"/>
    <property type="project" value="UniProtKB-KW"/>
</dbReference>
<dbReference type="PANTHER" id="PTHR27002">
    <property type="entry name" value="RECEPTOR-LIKE SERINE/THREONINE-PROTEIN KINASE SD1-8"/>
    <property type="match status" value="1"/>
</dbReference>
<keyword evidence="14" id="KW-1015">Disulfide bond</keyword>
<evidence type="ECO:0000256" key="13">
    <source>
        <dbReference type="ARBA" id="ARBA00023136"/>
    </source>
</evidence>
<feature type="chain" id="PRO_5042001069" evidence="19">
    <location>
        <begin position="22"/>
        <end position="884"/>
    </location>
</feature>
<feature type="domain" description="Gnk2-homologous" evidence="21">
    <location>
        <begin position="125"/>
        <end position="233"/>
    </location>
</feature>
<feature type="domain" description="Protein kinase" evidence="20">
    <location>
        <begin position="328"/>
        <end position="604"/>
    </location>
</feature>
<evidence type="ECO:0000256" key="4">
    <source>
        <dbReference type="ARBA" id="ARBA00022679"/>
    </source>
</evidence>
<evidence type="ECO:0000256" key="14">
    <source>
        <dbReference type="ARBA" id="ARBA00023157"/>
    </source>
</evidence>
<evidence type="ECO:0000256" key="11">
    <source>
        <dbReference type="ARBA" id="ARBA00022840"/>
    </source>
</evidence>
<dbReference type="EMBL" id="JAUHHV010000006">
    <property type="protein sequence ID" value="KAK1422086.1"/>
    <property type="molecule type" value="Genomic_DNA"/>
</dbReference>
<comment type="caution">
    <text evidence="22">The sequence shown here is derived from an EMBL/GenBank/DDBJ whole genome shotgun (WGS) entry which is preliminary data.</text>
</comment>
<dbReference type="AlphaFoldDB" id="A0AAD8NV96"/>
<dbReference type="Pfam" id="PF03168">
    <property type="entry name" value="LEA_2"/>
    <property type="match status" value="1"/>
</dbReference>
<evidence type="ECO:0000256" key="1">
    <source>
        <dbReference type="ARBA" id="ARBA00004251"/>
    </source>
</evidence>
<evidence type="ECO:0000256" key="15">
    <source>
        <dbReference type="ARBA" id="ARBA00023170"/>
    </source>
</evidence>
<dbReference type="PROSITE" id="PS50011">
    <property type="entry name" value="PROTEIN_KINASE_DOM"/>
    <property type="match status" value="1"/>
</dbReference>
<dbReference type="InterPro" id="IPR000719">
    <property type="entry name" value="Prot_kinase_dom"/>
</dbReference>
<evidence type="ECO:0000256" key="3">
    <source>
        <dbReference type="ARBA" id="ARBA00022527"/>
    </source>
</evidence>
<reference evidence="22" key="1">
    <citation type="journal article" date="2023" name="bioRxiv">
        <title>Improved chromosome-level genome assembly for marigold (Tagetes erecta).</title>
        <authorList>
            <person name="Jiang F."/>
            <person name="Yuan L."/>
            <person name="Wang S."/>
            <person name="Wang H."/>
            <person name="Xu D."/>
            <person name="Wang A."/>
            <person name="Fan W."/>
        </authorList>
    </citation>
    <scope>NUCLEOTIDE SEQUENCE</scope>
    <source>
        <strain evidence="22">WSJ</strain>
        <tissue evidence="22">Leaf</tissue>
    </source>
</reference>
<dbReference type="Gene3D" id="1.10.510.10">
    <property type="entry name" value="Transferase(Phosphotransferase) domain 1"/>
    <property type="match status" value="1"/>
</dbReference>
<dbReference type="Proteomes" id="UP001229421">
    <property type="component" value="Unassembled WGS sequence"/>
</dbReference>
<keyword evidence="4" id="KW-0808">Transferase</keyword>
<gene>
    <name evidence="22" type="ORF">QVD17_24963</name>
</gene>
<keyword evidence="8" id="KW-0677">Repeat</keyword>
<evidence type="ECO:0000256" key="10">
    <source>
        <dbReference type="ARBA" id="ARBA00022777"/>
    </source>
</evidence>
<keyword evidence="10" id="KW-0418">Kinase</keyword>
<evidence type="ECO:0000313" key="22">
    <source>
        <dbReference type="EMBL" id="KAK1422086.1"/>
    </source>
</evidence>
<evidence type="ECO:0000259" key="20">
    <source>
        <dbReference type="PROSITE" id="PS50011"/>
    </source>
</evidence>
<evidence type="ECO:0000256" key="12">
    <source>
        <dbReference type="ARBA" id="ARBA00022989"/>
    </source>
</evidence>
<evidence type="ECO:0000313" key="23">
    <source>
        <dbReference type="Proteomes" id="UP001229421"/>
    </source>
</evidence>
<keyword evidence="3" id="KW-0723">Serine/threonine-protein kinase</keyword>
<dbReference type="InterPro" id="IPR038408">
    <property type="entry name" value="GNK2_sf"/>
</dbReference>
<keyword evidence="6 19" id="KW-0732">Signal</keyword>
<dbReference type="GO" id="GO:0005524">
    <property type="term" value="F:ATP binding"/>
    <property type="evidence" value="ECO:0007669"/>
    <property type="project" value="UniProtKB-KW"/>
</dbReference>
<feature type="domain" description="Gnk2-homologous" evidence="21">
    <location>
        <begin position="23"/>
        <end position="121"/>
    </location>
</feature>
<dbReference type="CDD" id="cd23509">
    <property type="entry name" value="Gnk2-like"/>
    <property type="match status" value="2"/>
</dbReference>
<dbReference type="CDD" id="cd14066">
    <property type="entry name" value="STKc_IRAK"/>
    <property type="match status" value="1"/>
</dbReference>
<proteinExistence type="predicted"/>
<keyword evidence="15" id="KW-0675">Receptor</keyword>
<evidence type="ECO:0000256" key="16">
    <source>
        <dbReference type="ARBA" id="ARBA00023180"/>
    </source>
</evidence>
<keyword evidence="11" id="KW-0067">ATP-binding</keyword>
<evidence type="ECO:0000256" key="9">
    <source>
        <dbReference type="ARBA" id="ARBA00022741"/>
    </source>
</evidence>
<evidence type="ECO:0000256" key="17">
    <source>
        <dbReference type="SAM" id="MobiDB-lite"/>
    </source>
</evidence>